<reference evidence="2" key="1">
    <citation type="journal article" date="2019" name="Sci. Rep.">
        <title>Draft genome of Tanacetum cinerariifolium, the natural source of mosquito coil.</title>
        <authorList>
            <person name="Yamashiro T."/>
            <person name="Shiraishi A."/>
            <person name="Satake H."/>
            <person name="Nakayama K."/>
        </authorList>
    </citation>
    <scope>NUCLEOTIDE SEQUENCE</scope>
</reference>
<dbReference type="AlphaFoldDB" id="A0A6L2JGA2"/>
<evidence type="ECO:0000313" key="2">
    <source>
        <dbReference type="EMBL" id="GEU35770.1"/>
    </source>
</evidence>
<sequence>MKAIQDAITAGTIPPKTDREILAEITRSTNRAHIAVFPGSISTPGGPSSTSPSPSSTPLGLGNCYTLTFDPETSQSDEQEDNGSDDGNHEYDVDIYDDE</sequence>
<accession>A0A6L2JGA2</accession>
<gene>
    <name evidence="2" type="ORF">Tci_007748</name>
</gene>
<evidence type="ECO:0000256" key="1">
    <source>
        <dbReference type="SAM" id="MobiDB-lite"/>
    </source>
</evidence>
<protein>
    <submittedName>
        <fullName evidence="2">Uncharacterized protein</fullName>
    </submittedName>
</protein>
<dbReference type="EMBL" id="BKCJ010000729">
    <property type="protein sequence ID" value="GEU35770.1"/>
    <property type="molecule type" value="Genomic_DNA"/>
</dbReference>
<proteinExistence type="predicted"/>
<comment type="caution">
    <text evidence="2">The sequence shown here is derived from an EMBL/GenBank/DDBJ whole genome shotgun (WGS) entry which is preliminary data.</text>
</comment>
<feature type="region of interest" description="Disordered" evidence="1">
    <location>
        <begin position="38"/>
        <end position="99"/>
    </location>
</feature>
<organism evidence="2">
    <name type="scientific">Tanacetum cinerariifolium</name>
    <name type="common">Dalmatian daisy</name>
    <name type="synonym">Chrysanthemum cinerariifolium</name>
    <dbReference type="NCBI Taxonomy" id="118510"/>
    <lineage>
        <taxon>Eukaryota</taxon>
        <taxon>Viridiplantae</taxon>
        <taxon>Streptophyta</taxon>
        <taxon>Embryophyta</taxon>
        <taxon>Tracheophyta</taxon>
        <taxon>Spermatophyta</taxon>
        <taxon>Magnoliopsida</taxon>
        <taxon>eudicotyledons</taxon>
        <taxon>Gunneridae</taxon>
        <taxon>Pentapetalae</taxon>
        <taxon>asterids</taxon>
        <taxon>campanulids</taxon>
        <taxon>Asterales</taxon>
        <taxon>Asteraceae</taxon>
        <taxon>Asteroideae</taxon>
        <taxon>Anthemideae</taxon>
        <taxon>Anthemidinae</taxon>
        <taxon>Tanacetum</taxon>
    </lineage>
</organism>
<feature type="compositionally biased region" description="Low complexity" evidence="1">
    <location>
        <begin position="38"/>
        <end position="58"/>
    </location>
</feature>
<name>A0A6L2JGA2_TANCI</name>
<feature type="compositionally biased region" description="Acidic residues" evidence="1">
    <location>
        <begin position="75"/>
        <end position="84"/>
    </location>
</feature>